<accession>A0A8H4USK5</accession>
<dbReference type="Proteomes" id="UP000635477">
    <property type="component" value="Unassembled WGS sequence"/>
</dbReference>
<evidence type="ECO:0000256" key="1">
    <source>
        <dbReference type="SAM" id="MobiDB-lite"/>
    </source>
</evidence>
<feature type="compositionally biased region" description="Low complexity" evidence="1">
    <location>
        <begin position="1"/>
        <end position="20"/>
    </location>
</feature>
<evidence type="ECO:0000313" key="3">
    <source>
        <dbReference type="Proteomes" id="UP000635477"/>
    </source>
</evidence>
<comment type="caution">
    <text evidence="2">The sequence shown here is derived from an EMBL/GenBank/DDBJ whole genome shotgun (WGS) entry which is preliminary data.</text>
</comment>
<reference evidence="2" key="1">
    <citation type="journal article" date="2020" name="BMC Genomics">
        <title>Correction to: Identification and distribution of gene clusters required for synthesis of sphingolipid metabolism inhibitors in diverse species of the filamentous fungus Fusarium.</title>
        <authorList>
            <person name="Kim H.S."/>
            <person name="Lohmar J.M."/>
            <person name="Busman M."/>
            <person name="Brown D.W."/>
            <person name="Naumann T.A."/>
            <person name="Divon H.H."/>
            <person name="Lysoe E."/>
            <person name="Uhlig S."/>
            <person name="Proctor R.H."/>
        </authorList>
    </citation>
    <scope>NUCLEOTIDE SEQUENCE</scope>
    <source>
        <strain evidence="2">NRRL 22465</strain>
    </source>
</reference>
<dbReference type="AlphaFoldDB" id="A0A8H4USK5"/>
<evidence type="ECO:0000313" key="2">
    <source>
        <dbReference type="EMBL" id="KAF4982982.1"/>
    </source>
</evidence>
<feature type="compositionally biased region" description="Pro residues" evidence="1">
    <location>
        <begin position="21"/>
        <end position="41"/>
    </location>
</feature>
<evidence type="ECO:0008006" key="4">
    <source>
        <dbReference type="Google" id="ProtNLM"/>
    </source>
</evidence>
<reference evidence="2" key="2">
    <citation type="submission" date="2020-05" db="EMBL/GenBank/DDBJ databases">
        <authorList>
            <person name="Kim H.-S."/>
            <person name="Proctor R.H."/>
            <person name="Brown D.W."/>
        </authorList>
    </citation>
    <scope>NUCLEOTIDE SEQUENCE</scope>
    <source>
        <strain evidence="2">NRRL 22465</strain>
    </source>
</reference>
<feature type="region of interest" description="Disordered" evidence="1">
    <location>
        <begin position="1"/>
        <end position="57"/>
    </location>
</feature>
<proteinExistence type="predicted"/>
<gene>
    <name evidence="2" type="ORF">FZEAL_1502</name>
</gene>
<protein>
    <recommendedName>
        <fullName evidence="4">Cysteine-rich transmembrane CYSTM domain-containing protein</fullName>
    </recommendedName>
</protein>
<dbReference type="EMBL" id="JABEYC010000090">
    <property type="protein sequence ID" value="KAF4982982.1"/>
    <property type="molecule type" value="Genomic_DNA"/>
</dbReference>
<keyword evidence="3" id="KW-1185">Reference proteome</keyword>
<name>A0A8H4USK5_9HYPO</name>
<sequence length="136" mass="14841">MSAPYDPNQGYYPQQGGYPPQGYPPPGQGYPPPGQGYPPPQQMQYQQAPPPQQEEKSHGCLYTWYAPSYPDASTTTLTRSTIVWPRCAAAGSAARRASAVLIASTAAVNEIEPERLGVVFWPYRPRGLVFIGKLGQ</sequence>
<organism evidence="2 3">
    <name type="scientific">Fusarium zealandicum</name>
    <dbReference type="NCBI Taxonomy" id="1053134"/>
    <lineage>
        <taxon>Eukaryota</taxon>
        <taxon>Fungi</taxon>
        <taxon>Dikarya</taxon>
        <taxon>Ascomycota</taxon>
        <taxon>Pezizomycotina</taxon>
        <taxon>Sordariomycetes</taxon>
        <taxon>Hypocreomycetidae</taxon>
        <taxon>Hypocreales</taxon>
        <taxon>Nectriaceae</taxon>
        <taxon>Fusarium</taxon>
        <taxon>Fusarium staphyleae species complex</taxon>
    </lineage>
</organism>